<protein>
    <recommendedName>
        <fullName evidence="1">STAS domain-containing protein</fullName>
    </recommendedName>
</protein>
<gene>
    <name evidence="2" type="ordered locus">Gobs_1309</name>
</gene>
<dbReference type="EMBL" id="CP001867">
    <property type="protein sequence ID" value="ADB74046.1"/>
    <property type="molecule type" value="Genomic_DNA"/>
</dbReference>
<keyword evidence="3" id="KW-1185">Reference proteome</keyword>
<dbReference type="OrthoDB" id="5176225at2"/>
<evidence type="ECO:0000259" key="1">
    <source>
        <dbReference type="PROSITE" id="PS50801"/>
    </source>
</evidence>
<dbReference type="InterPro" id="IPR058548">
    <property type="entry name" value="MlaB-like_STAS"/>
</dbReference>
<dbReference type="InterPro" id="IPR036513">
    <property type="entry name" value="STAS_dom_sf"/>
</dbReference>
<feature type="domain" description="STAS" evidence="1">
    <location>
        <begin position="174"/>
        <end position="222"/>
    </location>
</feature>
<organism evidence="2 3">
    <name type="scientific">Geodermatophilus obscurus (strain ATCC 25078 / DSM 43160 / JCM 3152 / CCUG 61914 / KCC A-0152 / KCTC 9177 / NBRC 13315 / NRRL B-3577 / G-20)</name>
    <dbReference type="NCBI Taxonomy" id="526225"/>
    <lineage>
        <taxon>Bacteria</taxon>
        <taxon>Bacillati</taxon>
        <taxon>Actinomycetota</taxon>
        <taxon>Actinomycetes</taxon>
        <taxon>Geodermatophilales</taxon>
        <taxon>Geodermatophilaceae</taxon>
        <taxon>Geodermatophilus</taxon>
    </lineage>
</organism>
<dbReference type="Proteomes" id="UP000001382">
    <property type="component" value="Chromosome"/>
</dbReference>
<dbReference type="HOGENOM" id="CLU_1033499_0_0_11"/>
<name>D2SB98_GEOOG</name>
<dbReference type="AlphaFoldDB" id="D2SB98"/>
<dbReference type="RefSeq" id="WP_012947487.1">
    <property type="nucleotide sequence ID" value="NC_013757.1"/>
</dbReference>
<evidence type="ECO:0000313" key="2">
    <source>
        <dbReference type="EMBL" id="ADB74046.1"/>
    </source>
</evidence>
<dbReference type="STRING" id="526225.Gobs_1309"/>
<dbReference type="KEGG" id="gob:Gobs_1309"/>
<sequence length="269" mass="28023">MTVAEAADRGQHGWVVLDSELAHEEVVGDFVLDGLEQGDCVLLAGMGARDENVRRRLQRAGVELSASPDRGPATLRAVPPDPAALVASVDSALDDGFPGVRFSGAITEPGTSPFEPIVDELARTRPLTVLCPYLRSLLGPGQETALDHLHDDRVHAPAAYDDDAFRLSCRGEALRLTGELDGSNTEALRAVLAATAGQDGDSRVWDVSGLHFLDVSAADALVAAAGPPPGLTVRGATPLLGRLVTAVAADSPDAEVRVRTAPHTEGPVA</sequence>
<dbReference type="InterPro" id="IPR025847">
    <property type="entry name" value="MEDS_domain"/>
</dbReference>
<dbReference type="InterPro" id="IPR002645">
    <property type="entry name" value="STAS_dom"/>
</dbReference>
<reference evidence="2 3" key="1">
    <citation type="journal article" date="2010" name="Stand. Genomic Sci.">
        <title>Complete genome sequence of Geodermatophilus obscurus type strain (G-20).</title>
        <authorList>
            <person name="Ivanova N."/>
            <person name="Sikorski J."/>
            <person name="Jando M."/>
            <person name="Munk C."/>
            <person name="Lapidus A."/>
            <person name="Glavina Del Rio T."/>
            <person name="Copeland A."/>
            <person name="Tice H."/>
            <person name="Cheng J.-F."/>
            <person name="Lucas S."/>
            <person name="Chen F."/>
            <person name="Nolan M."/>
            <person name="Bruce D."/>
            <person name="Goodwin L."/>
            <person name="Pitluck S."/>
            <person name="Mavromatis K."/>
            <person name="Mikhailova N."/>
            <person name="Pati A."/>
            <person name="Chen A."/>
            <person name="Palaniappan K."/>
            <person name="Land M."/>
            <person name="Hauser L."/>
            <person name="Chang Y.-J."/>
            <person name="Jeffries C.D."/>
            <person name="Meincke L."/>
            <person name="Brettin T."/>
            <person name="Detter J.C."/>
            <person name="Detter J.C."/>
            <person name="Rohde M."/>
            <person name="Goeker M."/>
            <person name="Bristow J."/>
            <person name="Eisen J.A."/>
            <person name="Markowitz V."/>
            <person name="Hugenholtz P."/>
            <person name="Kyrpides N.C."/>
            <person name="Klenk H.-P."/>
        </authorList>
    </citation>
    <scope>NUCLEOTIDE SEQUENCE [LARGE SCALE GENOMIC DNA]</scope>
    <source>
        <strain evidence="3">ATCC 25078 / DSM 43160 / JCM 3152 / KCC A-0152 / KCTC 9177 / NBRC 13315 / NRRL B-3577 / G-20</strain>
    </source>
</reference>
<dbReference type="SUPFAM" id="SSF52091">
    <property type="entry name" value="SpoIIaa-like"/>
    <property type="match status" value="1"/>
</dbReference>
<dbReference type="Gene3D" id="3.30.750.24">
    <property type="entry name" value="STAS domain"/>
    <property type="match status" value="1"/>
</dbReference>
<proteinExistence type="predicted"/>
<dbReference type="PROSITE" id="PS50801">
    <property type="entry name" value="STAS"/>
    <property type="match status" value="1"/>
</dbReference>
<dbReference type="Pfam" id="PF13466">
    <property type="entry name" value="STAS_2"/>
    <property type="match status" value="1"/>
</dbReference>
<reference evidence="3" key="2">
    <citation type="submission" date="2010-01" db="EMBL/GenBank/DDBJ databases">
        <title>The complete genome of Geodermatophilus obscurus DSM 43160.</title>
        <authorList>
            <consortium name="US DOE Joint Genome Institute (JGI-PGF)"/>
            <person name="Lucas S."/>
            <person name="Copeland A."/>
            <person name="Lapidus A."/>
            <person name="Glavina del Rio T."/>
            <person name="Dalin E."/>
            <person name="Tice H."/>
            <person name="Bruce D."/>
            <person name="Goodwin L."/>
            <person name="Pitluck S."/>
            <person name="Kyrpides N."/>
            <person name="Mavromatis K."/>
            <person name="Ivanova N."/>
            <person name="Munk A.C."/>
            <person name="Brettin T."/>
            <person name="Detter J.C."/>
            <person name="Han C."/>
            <person name="Larimer F."/>
            <person name="Land M."/>
            <person name="Hauser L."/>
            <person name="Markowitz V."/>
            <person name="Cheng J.-F."/>
            <person name="Hugenholtz P."/>
            <person name="Woyke T."/>
            <person name="Wu D."/>
            <person name="Jando M."/>
            <person name="Schneider S."/>
            <person name="Klenk H.-P."/>
            <person name="Eisen J.A."/>
        </authorList>
    </citation>
    <scope>NUCLEOTIDE SEQUENCE [LARGE SCALE GENOMIC DNA]</scope>
    <source>
        <strain evidence="3">ATCC 25078 / DSM 43160 / JCM 3152 / KCC A-0152 / KCTC 9177 / NBRC 13315 / NRRL B-3577 / G-20</strain>
    </source>
</reference>
<dbReference type="Pfam" id="PF14417">
    <property type="entry name" value="MEDS"/>
    <property type="match status" value="1"/>
</dbReference>
<accession>D2SB98</accession>
<evidence type="ECO:0000313" key="3">
    <source>
        <dbReference type="Proteomes" id="UP000001382"/>
    </source>
</evidence>